<proteinExistence type="predicted"/>
<name>A0ABS5D158_9FLAO</name>
<keyword evidence="1" id="KW-0812">Transmembrane</keyword>
<accession>A0ABS5D158</accession>
<sequence length="176" mass="20976">MDTNIFFNIISSVCLVLATVLTYRNFIVFKTMENENHFYKHKMDNAQSLLLGITKLIDDYQEILIDVVESKESNKFDIQKENETEIQIDRVTEVFRKTIIQHSLFLPQNILDLIEKFYDGLFDEENTFQENFDIEKFIGYKLEEFENLTYKIREDLGVEKLNIRLKKRIKATVKKS</sequence>
<evidence type="ECO:0000256" key="1">
    <source>
        <dbReference type="SAM" id="Phobius"/>
    </source>
</evidence>
<dbReference type="Proteomes" id="UP000679008">
    <property type="component" value="Unassembled WGS sequence"/>
</dbReference>
<feature type="transmembrane region" description="Helical" evidence="1">
    <location>
        <begin position="6"/>
        <end position="23"/>
    </location>
</feature>
<comment type="caution">
    <text evidence="2">The sequence shown here is derived from an EMBL/GenBank/DDBJ whole genome shotgun (WGS) entry which is preliminary data.</text>
</comment>
<evidence type="ECO:0000313" key="2">
    <source>
        <dbReference type="EMBL" id="MBQ0907753.1"/>
    </source>
</evidence>
<keyword evidence="3" id="KW-1185">Reference proteome</keyword>
<gene>
    <name evidence="2" type="ORF">KBJ98_03445</name>
</gene>
<organism evidence="2 3">
    <name type="scientific">Flavobacterium erciyesense</name>
    <dbReference type="NCBI Taxonomy" id="2825842"/>
    <lineage>
        <taxon>Bacteria</taxon>
        <taxon>Pseudomonadati</taxon>
        <taxon>Bacteroidota</taxon>
        <taxon>Flavobacteriia</taxon>
        <taxon>Flavobacteriales</taxon>
        <taxon>Flavobacteriaceae</taxon>
        <taxon>Flavobacterium</taxon>
    </lineage>
</organism>
<dbReference type="RefSeq" id="WP_210788288.1">
    <property type="nucleotide sequence ID" value="NZ_JAGPXB010000002.1"/>
</dbReference>
<protein>
    <submittedName>
        <fullName evidence="2">Uncharacterized protein</fullName>
    </submittedName>
</protein>
<keyword evidence="1" id="KW-0472">Membrane</keyword>
<dbReference type="EMBL" id="JAGPXB010000002">
    <property type="protein sequence ID" value="MBQ0907753.1"/>
    <property type="molecule type" value="Genomic_DNA"/>
</dbReference>
<keyword evidence="1" id="KW-1133">Transmembrane helix</keyword>
<reference evidence="2 3" key="1">
    <citation type="submission" date="2021-04" db="EMBL/GenBank/DDBJ databases">
        <title>Description of novel Flavobacterium sp. F-328.</title>
        <authorList>
            <person name="Saticioglu I.B."/>
        </authorList>
    </citation>
    <scope>NUCLEOTIDE SEQUENCE [LARGE SCALE GENOMIC DNA]</scope>
    <source>
        <strain evidence="2 3">F-328</strain>
    </source>
</reference>
<evidence type="ECO:0000313" key="3">
    <source>
        <dbReference type="Proteomes" id="UP000679008"/>
    </source>
</evidence>